<keyword evidence="4" id="KW-1185">Reference proteome</keyword>
<feature type="compositionally biased region" description="Acidic residues" evidence="1">
    <location>
        <begin position="116"/>
        <end position="147"/>
    </location>
</feature>
<reference evidence="3" key="2">
    <citation type="submission" date="2020-05" db="UniProtKB">
        <authorList>
            <consortium name="EnsemblMetazoa"/>
        </authorList>
    </citation>
    <scope>IDENTIFICATION</scope>
    <source>
        <strain evidence="3">IAEA</strain>
    </source>
</reference>
<keyword evidence="2" id="KW-0472">Membrane</keyword>
<dbReference type="AlphaFoldDB" id="A0A1A9VZZ1"/>
<name>A0A1A9VZZ1_9MUSC</name>
<dbReference type="Proteomes" id="UP000091820">
    <property type="component" value="Unassembled WGS sequence"/>
</dbReference>
<evidence type="ECO:0000313" key="4">
    <source>
        <dbReference type="Proteomes" id="UP000091820"/>
    </source>
</evidence>
<dbReference type="EnsemblMetazoa" id="GBRI001025-RA">
    <property type="protein sequence ID" value="GBRI001025-PA"/>
    <property type="gene ID" value="GBRI001025"/>
</dbReference>
<feature type="transmembrane region" description="Helical" evidence="2">
    <location>
        <begin position="38"/>
        <end position="57"/>
    </location>
</feature>
<keyword evidence="2" id="KW-0812">Transmembrane</keyword>
<evidence type="ECO:0000256" key="1">
    <source>
        <dbReference type="SAM" id="MobiDB-lite"/>
    </source>
</evidence>
<accession>A0A1A9VZZ1</accession>
<dbReference type="InterPro" id="IPR016024">
    <property type="entry name" value="ARM-type_fold"/>
</dbReference>
<dbReference type="SUPFAM" id="SSF48371">
    <property type="entry name" value="ARM repeat"/>
    <property type="match status" value="1"/>
</dbReference>
<dbReference type="VEuPathDB" id="VectorBase:GBRI001025"/>
<reference evidence="4" key="1">
    <citation type="submission" date="2014-03" db="EMBL/GenBank/DDBJ databases">
        <authorList>
            <person name="Aksoy S."/>
            <person name="Warren W."/>
            <person name="Wilson R.K."/>
        </authorList>
    </citation>
    <scope>NUCLEOTIDE SEQUENCE [LARGE SCALE GENOMIC DNA]</scope>
    <source>
        <strain evidence="4">IAEA</strain>
    </source>
</reference>
<feature type="region of interest" description="Disordered" evidence="1">
    <location>
        <begin position="114"/>
        <end position="162"/>
    </location>
</feature>
<keyword evidence="2" id="KW-1133">Transmembrane helix</keyword>
<feature type="transmembrane region" description="Helical" evidence="2">
    <location>
        <begin position="87"/>
        <end position="107"/>
    </location>
</feature>
<organism evidence="3 4">
    <name type="scientific">Glossina brevipalpis</name>
    <dbReference type="NCBI Taxonomy" id="37001"/>
    <lineage>
        <taxon>Eukaryota</taxon>
        <taxon>Metazoa</taxon>
        <taxon>Ecdysozoa</taxon>
        <taxon>Arthropoda</taxon>
        <taxon>Hexapoda</taxon>
        <taxon>Insecta</taxon>
        <taxon>Pterygota</taxon>
        <taxon>Neoptera</taxon>
        <taxon>Endopterygota</taxon>
        <taxon>Diptera</taxon>
        <taxon>Brachycera</taxon>
        <taxon>Muscomorpha</taxon>
        <taxon>Hippoboscoidea</taxon>
        <taxon>Glossinidae</taxon>
        <taxon>Glossina</taxon>
    </lineage>
</organism>
<protein>
    <submittedName>
        <fullName evidence="3">Uncharacterized protein</fullName>
    </submittedName>
</protein>
<evidence type="ECO:0000313" key="3">
    <source>
        <dbReference type="EnsemblMetazoa" id="GBRI001025-PA"/>
    </source>
</evidence>
<evidence type="ECO:0000256" key="2">
    <source>
        <dbReference type="SAM" id="Phobius"/>
    </source>
</evidence>
<sequence>MDQTMASVGDMDGRWNDFIITSSSGDGFKNRYELCASLYYFLIITLLLLLLLHKSFLNCYAGRPKLLQLAFEPKYHLPNRICTTPRIIFHCLVLAGWFNVSMVQAFVPNKRTTLNDDNDIDDDDDDDDDNNNNDDDDDDDDGDDDDDNGKARWQRNGNVSQL</sequence>
<proteinExistence type="predicted"/>